<dbReference type="EMBL" id="LR796376">
    <property type="protein sequence ID" value="CAB4140106.1"/>
    <property type="molecule type" value="Genomic_DNA"/>
</dbReference>
<accession>A0A6J5M4S6</accession>
<name>A0A6J5M4S6_9CAUD</name>
<organism evidence="1">
    <name type="scientific">uncultured Caudovirales phage</name>
    <dbReference type="NCBI Taxonomy" id="2100421"/>
    <lineage>
        <taxon>Viruses</taxon>
        <taxon>Duplodnaviria</taxon>
        <taxon>Heunggongvirae</taxon>
        <taxon>Uroviricota</taxon>
        <taxon>Caudoviricetes</taxon>
        <taxon>Peduoviridae</taxon>
        <taxon>Maltschvirus</taxon>
        <taxon>Maltschvirus maltsch</taxon>
    </lineage>
</organism>
<protein>
    <submittedName>
        <fullName evidence="1">Uncharacterized protein</fullName>
    </submittedName>
</protein>
<proteinExistence type="predicted"/>
<reference evidence="1" key="1">
    <citation type="submission" date="2020-04" db="EMBL/GenBank/DDBJ databases">
        <authorList>
            <person name="Chiriac C."/>
            <person name="Salcher M."/>
            <person name="Ghai R."/>
            <person name="Kavagutti S V."/>
        </authorList>
    </citation>
    <scope>NUCLEOTIDE SEQUENCE</scope>
</reference>
<sequence length="119" mass="13551">MSDHFSYMTALPSIPTDEPQITFESGYKRSECRRWTLLYEPFLAAMADNMAIGERHDGKGRKPNYLKAIPADDKYTLDHLREHLHKAMTGDDVGHNLVAVACNAMILFHQLEDRICASK</sequence>
<gene>
    <name evidence="1" type="ORF">UFOVP398_9</name>
</gene>
<evidence type="ECO:0000313" key="1">
    <source>
        <dbReference type="EMBL" id="CAB4140106.1"/>
    </source>
</evidence>